<evidence type="ECO:0000313" key="1">
    <source>
        <dbReference type="EMBL" id="EAS63571.1"/>
    </source>
</evidence>
<reference evidence="1 2" key="1">
    <citation type="journal article" date="2009" name="Proc. Natl. Acad. Sci. U.S.A.">
        <title>The genomic basis of trophic strategy in marine bacteria.</title>
        <authorList>
            <person name="Lauro F.M."/>
            <person name="McDougald D."/>
            <person name="Thomas T."/>
            <person name="Williams T.J."/>
            <person name="Egan S."/>
            <person name="Rice S."/>
            <person name="DeMaere M.Z."/>
            <person name="Ting L."/>
            <person name="Ertan H."/>
            <person name="Johnson J."/>
            <person name="Ferriera S."/>
            <person name="Lapidus A."/>
            <person name="Anderson I."/>
            <person name="Kyrpides N."/>
            <person name="Munk A.C."/>
            <person name="Detter C."/>
            <person name="Han C.S."/>
            <person name="Brown M.V."/>
            <person name="Robb F.T."/>
            <person name="Kjelleberg S."/>
            <person name="Cavicchioli R."/>
        </authorList>
    </citation>
    <scope>NUCLEOTIDE SEQUENCE [LARGE SCALE GENOMIC DNA]</scope>
    <source>
        <strain evidence="1 2">S14</strain>
    </source>
</reference>
<organism evidence="1 2">
    <name type="scientific">Photobacterium angustum (strain S14 / CCUG 15956)</name>
    <name type="common">Vibrio sp. (strain S14 / CCUG 15956)</name>
    <dbReference type="NCBI Taxonomy" id="314292"/>
    <lineage>
        <taxon>Bacteria</taxon>
        <taxon>Pseudomonadati</taxon>
        <taxon>Pseudomonadota</taxon>
        <taxon>Gammaproteobacteria</taxon>
        <taxon>Vibrionales</taxon>
        <taxon>Vibrionaceae</taxon>
        <taxon>Photobacterium</taxon>
    </lineage>
</organism>
<name>Q1ZMW7_PHOAS</name>
<dbReference type="HOGENOM" id="CLU_3331339_0_0_6"/>
<sequence>MHRVAFVGVYDFNVFNNKLVINIWLLLFSIKFKIQTGV</sequence>
<dbReference type="Proteomes" id="UP000001603">
    <property type="component" value="Unassembled WGS sequence"/>
</dbReference>
<gene>
    <name evidence="1" type="ORF">VAS14_08865</name>
</gene>
<protein>
    <submittedName>
        <fullName evidence="1">Uncharacterized protein</fullName>
    </submittedName>
</protein>
<comment type="caution">
    <text evidence="1">The sequence shown here is derived from an EMBL/GenBank/DDBJ whole genome shotgun (WGS) entry which is preliminary data.</text>
</comment>
<accession>Q1ZMW7</accession>
<proteinExistence type="predicted"/>
<evidence type="ECO:0000313" key="2">
    <source>
        <dbReference type="Proteomes" id="UP000001603"/>
    </source>
</evidence>
<dbReference type="AlphaFoldDB" id="Q1ZMW7"/>
<dbReference type="EMBL" id="AAOJ01000006">
    <property type="protein sequence ID" value="EAS63571.1"/>
    <property type="molecule type" value="Genomic_DNA"/>
</dbReference>